<dbReference type="RefSeq" id="WP_117725280.1">
    <property type="nucleotide sequence ID" value="NZ_CAUGNI010000046.1"/>
</dbReference>
<dbReference type="CDD" id="cd02966">
    <property type="entry name" value="TlpA_like_family"/>
    <property type="match status" value="1"/>
</dbReference>
<dbReference type="AlphaFoldDB" id="A0A3E5B2K6"/>
<name>A0A3E5B2K6_9BACE</name>
<organism evidence="8 9">
    <name type="scientific">Bacteroides oleiciplenus</name>
    <dbReference type="NCBI Taxonomy" id="626931"/>
    <lineage>
        <taxon>Bacteria</taxon>
        <taxon>Pseudomonadati</taxon>
        <taxon>Bacteroidota</taxon>
        <taxon>Bacteroidia</taxon>
        <taxon>Bacteroidales</taxon>
        <taxon>Bacteroidaceae</taxon>
        <taxon>Bacteroides</taxon>
    </lineage>
</organism>
<dbReference type="PANTHER" id="PTHR42852">
    <property type="entry name" value="THIOL:DISULFIDE INTERCHANGE PROTEIN DSBE"/>
    <property type="match status" value="1"/>
</dbReference>
<keyword evidence="4" id="KW-0676">Redox-active center</keyword>
<dbReference type="InterPro" id="IPR013740">
    <property type="entry name" value="Redoxin"/>
</dbReference>
<dbReference type="PROSITE" id="PS51352">
    <property type="entry name" value="THIOREDOXIN_2"/>
    <property type="match status" value="1"/>
</dbReference>
<proteinExistence type="predicted"/>
<protein>
    <submittedName>
        <fullName evidence="8">TlpA family protein disulfide reductase</fullName>
    </submittedName>
</protein>
<keyword evidence="3" id="KW-1015">Disulfide bond</keyword>
<dbReference type="SUPFAM" id="SSF52833">
    <property type="entry name" value="Thioredoxin-like"/>
    <property type="match status" value="1"/>
</dbReference>
<sequence>MKRLNLLLSSLLLCICCTIQAKNKVIEQPPFIVSSTTSIEVSKVEISDTATILHIYAKYRPKNWIKIAAGSYLKDNNGETYPLRSGIGITPDKEFWMPESGEAEFQLVFPPLPDSVTSVDFTEGADIENGFSIWGIQLKGKNLPKLILPKEAVVHKADMKAELPEPVVGYGKAVLKGKLLDFYPGMPSPITLVAWESAKGDLSEILIDIQSDGSFSKEVPLTSSTPCTIYMSGSSPLQIFMEPGQTTEVYINLREISRRNSKFHKEGKPYGEIIYVNGPLAAIAQELNRDMPDTNIQQKVYKNIKEFAGIGIDAYKERIVKISEEVQAEIDKLSCSPATRQLLTNNNKLSTIGLLRSAANSLTSAAIEANQLKREEAQKYFQELARQVPDDYIPNADFALLNIPQTTLSSQYVNVIAVYYSRSEDFAKAWGTDSGIFFDIARTIPLYRGIKDFTPLTEEQKATLATLPTAYRNMVIAANDDLLARIEANKKKTGFTVNEAGEVSDEDLFASIISKFSGKVLLVDFWATWCGPCRMANKEMVPMKEELKDKDIVYLYITGETSPLKTWENMIPDIHGEHYRVTAAQWNYLGKSFNISGVPTYLIIDREGNVKYRQVGFPGVNTMKEELLKVAGK</sequence>
<evidence type="ECO:0000256" key="3">
    <source>
        <dbReference type="ARBA" id="ARBA00023157"/>
    </source>
</evidence>
<evidence type="ECO:0000256" key="2">
    <source>
        <dbReference type="ARBA" id="ARBA00022748"/>
    </source>
</evidence>
<evidence type="ECO:0000256" key="1">
    <source>
        <dbReference type="ARBA" id="ARBA00004196"/>
    </source>
</evidence>
<dbReference type="GO" id="GO:0017004">
    <property type="term" value="P:cytochrome complex assembly"/>
    <property type="evidence" value="ECO:0007669"/>
    <property type="project" value="UniProtKB-KW"/>
</dbReference>
<reference evidence="8 9" key="1">
    <citation type="submission" date="2018-08" db="EMBL/GenBank/DDBJ databases">
        <title>A genome reference for cultivated species of the human gut microbiota.</title>
        <authorList>
            <person name="Zou Y."/>
            <person name="Xue W."/>
            <person name="Luo G."/>
        </authorList>
    </citation>
    <scope>NUCLEOTIDE SEQUENCE [LARGE SCALE GENOMIC DNA]</scope>
    <source>
        <strain evidence="8 9">OM05-15BH</strain>
    </source>
</reference>
<gene>
    <name evidence="8" type="ORF">DXB65_19625</name>
</gene>
<dbReference type="InterPro" id="IPR036249">
    <property type="entry name" value="Thioredoxin-like_sf"/>
</dbReference>
<evidence type="ECO:0000313" key="8">
    <source>
        <dbReference type="EMBL" id="RGN31772.1"/>
    </source>
</evidence>
<evidence type="ECO:0000256" key="5">
    <source>
        <dbReference type="SAM" id="Coils"/>
    </source>
</evidence>
<dbReference type="GO" id="GO:0030313">
    <property type="term" value="C:cell envelope"/>
    <property type="evidence" value="ECO:0007669"/>
    <property type="project" value="UniProtKB-SubCell"/>
</dbReference>
<keyword evidence="6" id="KW-0732">Signal</keyword>
<dbReference type="InterPro" id="IPR050553">
    <property type="entry name" value="Thioredoxin_ResA/DsbE_sf"/>
</dbReference>
<feature type="domain" description="Thioredoxin" evidence="7">
    <location>
        <begin position="456"/>
        <end position="633"/>
    </location>
</feature>
<dbReference type="InterPro" id="IPR013766">
    <property type="entry name" value="Thioredoxin_domain"/>
</dbReference>
<evidence type="ECO:0000256" key="4">
    <source>
        <dbReference type="ARBA" id="ARBA00023284"/>
    </source>
</evidence>
<comment type="subcellular location">
    <subcellularLocation>
        <location evidence="1">Cell envelope</location>
    </subcellularLocation>
</comment>
<dbReference type="Gene3D" id="3.40.30.10">
    <property type="entry name" value="Glutaredoxin"/>
    <property type="match status" value="1"/>
</dbReference>
<accession>A0A3E5B2K6</accession>
<evidence type="ECO:0000313" key="9">
    <source>
        <dbReference type="Proteomes" id="UP000260983"/>
    </source>
</evidence>
<dbReference type="EMBL" id="QSUL01000016">
    <property type="protein sequence ID" value="RGN31772.1"/>
    <property type="molecule type" value="Genomic_DNA"/>
</dbReference>
<keyword evidence="2" id="KW-0201">Cytochrome c-type biogenesis</keyword>
<dbReference type="Pfam" id="PF08534">
    <property type="entry name" value="Redoxin"/>
    <property type="match status" value="1"/>
</dbReference>
<feature type="coiled-coil region" evidence="5">
    <location>
        <begin position="312"/>
        <end position="375"/>
    </location>
</feature>
<feature type="signal peptide" evidence="6">
    <location>
        <begin position="1"/>
        <end position="21"/>
    </location>
</feature>
<dbReference type="PANTHER" id="PTHR42852:SF6">
    <property type="entry name" value="THIOL:DISULFIDE INTERCHANGE PROTEIN DSBE"/>
    <property type="match status" value="1"/>
</dbReference>
<evidence type="ECO:0000256" key="6">
    <source>
        <dbReference type="SAM" id="SignalP"/>
    </source>
</evidence>
<keyword evidence="5" id="KW-0175">Coiled coil</keyword>
<evidence type="ECO:0000259" key="7">
    <source>
        <dbReference type="PROSITE" id="PS51352"/>
    </source>
</evidence>
<dbReference type="Proteomes" id="UP000260983">
    <property type="component" value="Unassembled WGS sequence"/>
</dbReference>
<feature type="chain" id="PRO_5017750418" evidence="6">
    <location>
        <begin position="22"/>
        <end position="633"/>
    </location>
</feature>
<comment type="caution">
    <text evidence="8">The sequence shown here is derived from an EMBL/GenBank/DDBJ whole genome shotgun (WGS) entry which is preliminary data.</text>
</comment>